<feature type="transmembrane region" description="Helical" evidence="5">
    <location>
        <begin position="103"/>
        <end position="124"/>
    </location>
</feature>
<proteinExistence type="predicted"/>
<name>A0A1M7YEI9_9FIRM</name>
<feature type="transmembrane region" description="Helical" evidence="5">
    <location>
        <begin position="430"/>
        <end position="448"/>
    </location>
</feature>
<evidence type="ECO:0000256" key="5">
    <source>
        <dbReference type="SAM" id="Phobius"/>
    </source>
</evidence>
<dbReference type="STRING" id="1121345.SAMN02745217_02969"/>
<dbReference type="RefSeq" id="WP_073589616.1">
    <property type="nucleotide sequence ID" value="NZ_FRFD01000008.1"/>
</dbReference>
<evidence type="ECO:0000256" key="3">
    <source>
        <dbReference type="ARBA" id="ARBA00022989"/>
    </source>
</evidence>
<feature type="transmembrane region" description="Helical" evidence="5">
    <location>
        <begin position="371"/>
        <end position="393"/>
    </location>
</feature>
<comment type="subcellular location">
    <subcellularLocation>
        <location evidence="1">Membrane</location>
        <topology evidence="1">Multi-pass membrane protein</topology>
    </subcellularLocation>
</comment>
<dbReference type="PANTHER" id="PTHR47704:SF1">
    <property type="entry name" value="POTASSIUM TRANSPORTER KIMA"/>
    <property type="match status" value="1"/>
</dbReference>
<dbReference type="AlphaFoldDB" id="A0A1M7YEI9"/>
<feature type="transmembrane region" description="Helical" evidence="5">
    <location>
        <begin position="173"/>
        <end position="193"/>
    </location>
</feature>
<feature type="transmembrane region" description="Helical" evidence="5">
    <location>
        <begin position="405"/>
        <end position="424"/>
    </location>
</feature>
<dbReference type="EMBL" id="FRFD01000008">
    <property type="protein sequence ID" value="SHO50918.1"/>
    <property type="molecule type" value="Genomic_DNA"/>
</dbReference>
<dbReference type="GO" id="GO:0022857">
    <property type="term" value="F:transmembrane transporter activity"/>
    <property type="evidence" value="ECO:0007669"/>
    <property type="project" value="InterPro"/>
</dbReference>
<feature type="transmembrane region" description="Helical" evidence="5">
    <location>
        <begin position="144"/>
        <end position="161"/>
    </location>
</feature>
<keyword evidence="4 5" id="KW-0472">Membrane</keyword>
<reference evidence="6 7" key="1">
    <citation type="submission" date="2016-12" db="EMBL/GenBank/DDBJ databases">
        <authorList>
            <person name="Song W.-J."/>
            <person name="Kurnit D.M."/>
        </authorList>
    </citation>
    <scope>NUCLEOTIDE SEQUENCE [LARGE SCALE GENOMIC DNA]</scope>
    <source>
        <strain evidence="6 7">DSM 12503</strain>
    </source>
</reference>
<evidence type="ECO:0000256" key="4">
    <source>
        <dbReference type="ARBA" id="ARBA00023136"/>
    </source>
</evidence>
<feature type="transmembrane region" description="Helical" evidence="5">
    <location>
        <begin position="64"/>
        <end position="82"/>
    </location>
</feature>
<evidence type="ECO:0000256" key="1">
    <source>
        <dbReference type="ARBA" id="ARBA00004141"/>
    </source>
</evidence>
<organism evidence="6 7">
    <name type="scientific">Anaerocolumna xylanovorans DSM 12503</name>
    <dbReference type="NCBI Taxonomy" id="1121345"/>
    <lineage>
        <taxon>Bacteria</taxon>
        <taxon>Bacillati</taxon>
        <taxon>Bacillota</taxon>
        <taxon>Clostridia</taxon>
        <taxon>Lachnospirales</taxon>
        <taxon>Lachnospiraceae</taxon>
        <taxon>Anaerocolumna</taxon>
    </lineage>
</organism>
<protein>
    <submittedName>
        <fullName evidence="6">Amino acid/polyamine/organocation transporter, APC superfamily (TC 2.A.3)</fullName>
    </submittedName>
</protein>
<evidence type="ECO:0000256" key="2">
    <source>
        <dbReference type="ARBA" id="ARBA00022692"/>
    </source>
</evidence>
<dbReference type="Pfam" id="PF13520">
    <property type="entry name" value="AA_permease_2"/>
    <property type="match status" value="1"/>
</dbReference>
<dbReference type="InterPro" id="IPR053153">
    <property type="entry name" value="APC_K+_Transporter"/>
</dbReference>
<keyword evidence="7" id="KW-1185">Reference proteome</keyword>
<feature type="transmembrane region" description="Helical" evidence="5">
    <location>
        <begin position="296"/>
        <end position="324"/>
    </location>
</feature>
<feature type="transmembrane region" description="Helical" evidence="5">
    <location>
        <begin position="345"/>
        <end position="365"/>
    </location>
</feature>
<feature type="transmembrane region" description="Helical" evidence="5">
    <location>
        <begin position="251"/>
        <end position="276"/>
    </location>
</feature>
<accession>A0A1M7YEI9</accession>
<keyword evidence="3 5" id="KW-1133">Transmembrane helix</keyword>
<evidence type="ECO:0000313" key="6">
    <source>
        <dbReference type="EMBL" id="SHO50918.1"/>
    </source>
</evidence>
<sequence>MYDNLKRVLIGKPLRNEESDAQKYGILWGLPILASDAISSVAYAGQEMLIVMLPIVGILAYDQLSLISGAIILLLMILTLSYRQTIEHYPNGGGAYIVAKENLGTKAGVTAGAALCIDYILTVAVSVSSGVEQITSAFTAFEPYTVIICIAMVLFLMIGNLRGIREASKIFGLPAYAFMLALLLLLICGFAKIKGGYVAPEPTVQSLGKPITLILLLRAFSSGCTALTGVEAVSNAVPNFKSPATKYAKTVLLLLSIIILVLFGGTSFLANMYHVVPGERAMLVLIAEEVFGHSFMFYYVTITTFVILIMAANTAYSGFPLLLAVMAREGYVPRQLSMKGDRLSYSNGILLLSGVASALIILFRADVTSLIGLYAIGVFISFTLSQTGMLRLWLRTKGKNWIPKAFVNGLGALVTSVAVVIIGFTKFEQGAWIVIVLIPVLIVLMFHVKKHYETIRKQLKVTNKTLEQADICTQKYTNRVIVPLSSVNKSSIRALKYGKTISENVTAFCVATDEESASKVKDKYKELGTDIPLIIKYNPYRKVVEPLLEFIESAEYEYKKGDIITVILPQFVVKRWWQRLLHNQTGKFIERKLLKHKHIVVAVMPLQLND</sequence>
<dbReference type="PANTHER" id="PTHR47704">
    <property type="entry name" value="POTASSIUM TRANSPORTER KIMA"/>
    <property type="match status" value="1"/>
</dbReference>
<dbReference type="InterPro" id="IPR002293">
    <property type="entry name" value="AA/rel_permease1"/>
</dbReference>
<dbReference type="OrthoDB" id="9759676at2"/>
<evidence type="ECO:0000313" key="7">
    <source>
        <dbReference type="Proteomes" id="UP000184612"/>
    </source>
</evidence>
<dbReference type="Proteomes" id="UP000184612">
    <property type="component" value="Unassembled WGS sequence"/>
</dbReference>
<dbReference type="Gene3D" id="1.20.1740.10">
    <property type="entry name" value="Amino acid/polyamine transporter I"/>
    <property type="match status" value="1"/>
</dbReference>
<dbReference type="GO" id="GO:0016020">
    <property type="term" value="C:membrane"/>
    <property type="evidence" value="ECO:0007669"/>
    <property type="project" value="UniProtKB-SubCell"/>
</dbReference>
<gene>
    <name evidence="6" type="ORF">SAMN02745217_02969</name>
</gene>
<keyword evidence="2 5" id="KW-0812">Transmembrane</keyword>